<feature type="transmembrane region" description="Helical" evidence="1">
    <location>
        <begin position="211"/>
        <end position="227"/>
    </location>
</feature>
<keyword evidence="1" id="KW-0472">Membrane</keyword>
<name>A0A5A7NBX6_9PROT</name>
<keyword evidence="3" id="KW-1185">Reference proteome</keyword>
<evidence type="ECO:0000313" key="3">
    <source>
        <dbReference type="Proteomes" id="UP000324996"/>
    </source>
</evidence>
<gene>
    <name evidence="2" type="ORF">JCM17846_31290</name>
</gene>
<accession>A0A5A7NBX6</accession>
<keyword evidence="1" id="KW-0812">Transmembrane</keyword>
<dbReference type="RefSeq" id="WP_150007419.1">
    <property type="nucleotide sequence ID" value="NZ_BKCN01000025.1"/>
</dbReference>
<evidence type="ECO:0000313" key="2">
    <source>
        <dbReference type="EMBL" id="GER05447.1"/>
    </source>
</evidence>
<feature type="transmembrane region" description="Helical" evidence="1">
    <location>
        <begin position="94"/>
        <end position="115"/>
    </location>
</feature>
<comment type="caution">
    <text evidence="2">The sequence shown here is derived from an EMBL/GenBank/DDBJ whole genome shotgun (WGS) entry which is preliminary data.</text>
</comment>
<organism evidence="2 3">
    <name type="scientific">Iodidimonas nitroreducens</name>
    <dbReference type="NCBI Taxonomy" id="1236968"/>
    <lineage>
        <taxon>Bacteria</taxon>
        <taxon>Pseudomonadati</taxon>
        <taxon>Pseudomonadota</taxon>
        <taxon>Alphaproteobacteria</taxon>
        <taxon>Iodidimonadales</taxon>
        <taxon>Iodidimonadaceae</taxon>
        <taxon>Iodidimonas</taxon>
    </lineage>
</organism>
<reference evidence="2 3" key="1">
    <citation type="submission" date="2019-09" db="EMBL/GenBank/DDBJ databases">
        <title>NBRP : Genome information of microbial organism related human and environment.</title>
        <authorList>
            <person name="Hattori M."/>
            <person name="Oshima K."/>
            <person name="Inaba H."/>
            <person name="Suda W."/>
            <person name="Sakamoto M."/>
            <person name="Iino T."/>
            <person name="Kitahara M."/>
            <person name="Oshida Y."/>
            <person name="Iida T."/>
            <person name="Kudo T."/>
            <person name="Itoh T."/>
            <person name="Ohkuma M."/>
        </authorList>
    </citation>
    <scope>NUCLEOTIDE SEQUENCE [LARGE SCALE GENOMIC DNA]</scope>
    <source>
        <strain evidence="2 3">Q-1</strain>
    </source>
</reference>
<dbReference type="EMBL" id="BKCN01000025">
    <property type="protein sequence ID" value="GER05447.1"/>
    <property type="molecule type" value="Genomic_DNA"/>
</dbReference>
<feature type="transmembrane region" description="Helical" evidence="1">
    <location>
        <begin position="69"/>
        <end position="88"/>
    </location>
</feature>
<evidence type="ECO:0000256" key="1">
    <source>
        <dbReference type="SAM" id="Phobius"/>
    </source>
</evidence>
<proteinExistence type="predicted"/>
<dbReference type="Proteomes" id="UP000324996">
    <property type="component" value="Unassembled WGS sequence"/>
</dbReference>
<sequence>MAMTRDKAARRIDSIAGYREEQKRLQDLGLLSITADEARKIRHYHDDVLDDLSRSQDLPADAARMPVHWGMRIAASAGLVVLCGAWLLGLDSLWPGLSIGAQLGFLAAGPLLFFAGAELLHQRGGSLYFSAFLAGLSALLLGASGLLVHRLFNQPPGFGTIFLAGGYAAALGHRYRAITLGALGLIAAMGAMGAMLALADGRSVAALGQRLDVFVLLGVMLMGIGSLRPLARRWGDMAAGWRLAGLGLAGAALIGLAQPGGSLLPQILGLSPDKIAFIYQLVAVVVPFGLMILGLLRDGPDRLWGAFAMLAAFVLSRFYLWLSPFLGDVWLALIAVALVALLIWLAGRIRIVAARYRLDQHDGPDHRRDSRIIGKKLGADRGLGFLSQCFCRSFADGRGQSPWPLQWRSFRAGMSPWWLLWRG</sequence>
<feature type="transmembrane region" description="Helical" evidence="1">
    <location>
        <begin position="303"/>
        <end position="323"/>
    </location>
</feature>
<dbReference type="AlphaFoldDB" id="A0A5A7NBX6"/>
<feature type="transmembrane region" description="Helical" evidence="1">
    <location>
        <begin position="178"/>
        <end position="199"/>
    </location>
</feature>
<feature type="transmembrane region" description="Helical" evidence="1">
    <location>
        <begin position="329"/>
        <end position="347"/>
    </location>
</feature>
<feature type="transmembrane region" description="Helical" evidence="1">
    <location>
        <begin position="277"/>
        <end position="296"/>
    </location>
</feature>
<feature type="transmembrane region" description="Helical" evidence="1">
    <location>
        <begin position="239"/>
        <end position="257"/>
    </location>
</feature>
<protein>
    <recommendedName>
        <fullName evidence="4">DUF2157 domain-containing protein</fullName>
    </recommendedName>
</protein>
<keyword evidence="1" id="KW-1133">Transmembrane helix</keyword>
<feature type="transmembrane region" description="Helical" evidence="1">
    <location>
        <begin position="154"/>
        <end position="171"/>
    </location>
</feature>
<evidence type="ECO:0008006" key="4">
    <source>
        <dbReference type="Google" id="ProtNLM"/>
    </source>
</evidence>
<feature type="transmembrane region" description="Helical" evidence="1">
    <location>
        <begin position="127"/>
        <end position="148"/>
    </location>
</feature>